<organism evidence="2 3">
    <name type="scientific">Actinomadura fulvescens</name>
    <dbReference type="NCBI Taxonomy" id="46160"/>
    <lineage>
        <taxon>Bacteria</taxon>
        <taxon>Bacillati</taxon>
        <taxon>Actinomycetota</taxon>
        <taxon>Actinomycetes</taxon>
        <taxon>Streptosporangiales</taxon>
        <taxon>Thermomonosporaceae</taxon>
        <taxon>Actinomadura</taxon>
    </lineage>
</organism>
<feature type="compositionally biased region" description="Low complexity" evidence="1">
    <location>
        <begin position="12"/>
        <end position="38"/>
    </location>
</feature>
<gene>
    <name evidence="2" type="ORF">GCM10010411_24330</name>
</gene>
<accession>A0ABN3PN21</accession>
<evidence type="ECO:0000313" key="2">
    <source>
        <dbReference type="EMBL" id="GAA2590547.1"/>
    </source>
</evidence>
<evidence type="ECO:0000313" key="3">
    <source>
        <dbReference type="Proteomes" id="UP001501509"/>
    </source>
</evidence>
<dbReference type="RefSeq" id="WP_344540516.1">
    <property type="nucleotide sequence ID" value="NZ_BAAATD010000003.1"/>
</dbReference>
<dbReference type="EMBL" id="BAAATD010000003">
    <property type="protein sequence ID" value="GAA2590547.1"/>
    <property type="molecule type" value="Genomic_DNA"/>
</dbReference>
<reference evidence="2 3" key="1">
    <citation type="journal article" date="2019" name="Int. J. Syst. Evol. Microbiol.">
        <title>The Global Catalogue of Microorganisms (GCM) 10K type strain sequencing project: providing services to taxonomists for standard genome sequencing and annotation.</title>
        <authorList>
            <consortium name="The Broad Institute Genomics Platform"/>
            <consortium name="The Broad Institute Genome Sequencing Center for Infectious Disease"/>
            <person name="Wu L."/>
            <person name="Ma J."/>
        </authorList>
    </citation>
    <scope>NUCLEOTIDE SEQUENCE [LARGE SCALE GENOMIC DNA]</scope>
    <source>
        <strain evidence="2 3">JCM 6833</strain>
    </source>
</reference>
<feature type="compositionally biased region" description="Pro residues" evidence="1">
    <location>
        <begin position="62"/>
        <end position="74"/>
    </location>
</feature>
<feature type="compositionally biased region" description="Basic and acidic residues" evidence="1">
    <location>
        <begin position="1"/>
        <end position="11"/>
    </location>
</feature>
<feature type="region of interest" description="Disordered" evidence="1">
    <location>
        <begin position="118"/>
        <end position="141"/>
    </location>
</feature>
<keyword evidence="3" id="KW-1185">Reference proteome</keyword>
<proteinExistence type="predicted"/>
<sequence>MSGEASGEHEAGGAPAGEAAPGAPQSAGAGLPGLEPPGNESVAPEGTEEAPEPVQSGERPYVTPPFRPGPPPEPTGDARVDAALAPLGELGGTQVADHVEVFEEIHQRLQELLLSADEEEAVPRPPGLPGPGSVPPDGFGR</sequence>
<name>A0ABN3PN21_9ACTN</name>
<feature type="compositionally biased region" description="Pro residues" evidence="1">
    <location>
        <begin position="123"/>
        <end position="134"/>
    </location>
</feature>
<feature type="region of interest" description="Disordered" evidence="1">
    <location>
        <begin position="1"/>
        <end position="81"/>
    </location>
</feature>
<dbReference type="Proteomes" id="UP001501509">
    <property type="component" value="Unassembled WGS sequence"/>
</dbReference>
<evidence type="ECO:0000256" key="1">
    <source>
        <dbReference type="SAM" id="MobiDB-lite"/>
    </source>
</evidence>
<comment type="caution">
    <text evidence="2">The sequence shown here is derived from an EMBL/GenBank/DDBJ whole genome shotgun (WGS) entry which is preliminary data.</text>
</comment>
<protein>
    <submittedName>
        <fullName evidence="2">Uncharacterized protein</fullName>
    </submittedName>
</protein>